<proteinExistence type="predicted"/>
<reference evidence="1" key="1">
    <citation type="submission" date="2023-10" db="EMBL/GenBank/DDBJ databases">
        <title>Genome assemblies of two species of porcelain crab, Petrolisthes cinctipes and Petrolisthes manimaculis (Anomura: Porcellanidae).</title>
        <authorList>
            <person name="Angst P."/>
        </authorList>
    </citation>
    <scope>NUCLEOTIDE SEQUENCE</scope>
    <source>
        <strain evidence="1">PB745_01</strain>
        <tissue evidence="1">Gill</tissue>
    </source>
</reference>
<name>A0AAE1KH19_PETCI</name>
<dbReference type="EMBL" id="JAWQEG010002245">
    <property type="protein sequence ID" value="KAK3873234.1"/>
    <property type="molecule type" value="Genomic_DNA"/>
</dbReference>
<dbReference type="AlphaFoldDB" id="A0AAE1KH19"/>
<accession>A0AAE1KH19</accession>
<dbReference type="Proteomes" id="UP001286313">
    <property type="component" value="Unassembled WGS sequence"/>
</dbReference>
<protein>
    <submittedName>
        <fullName evidence="1">Uncharacterized protein</fullName>
    </submittedName>
</protein>
<gene>
    <name evidence="1" type="ORF">Pcinc_021735</name>
</gene>
<comment type="caution">
    <text evidence="1">The sequence shown here is derived from an EMBL/GenBank/DDBJ whole genome shotgun (WGS) entry which is preliminary data.</text>
</comment>
<evidence type="ECO:0000313" key="1">
    <source>
        <dbReference type="EMBL" id="KAK3873234.1"/>
    </source>
</evidence>
<sequence length="85" mass="8778">MTSAIHLPLISPPAAISLLPSPATTTSITSTTIDATPSPPSTLKVNINHEATLTILQNYDSSLISCFTGQPQSSISQFGPVKGLS</sequence>
<evidence type="ECO:0000313" key="2">
    <source>
        <dbReference type="Proteomes" id="UP001286313"/>
    </source>
</evidence>
<keyword evidence="2" id="KW-1185">Reference proteome</keyword>
<organism evidence="1 2">
    <name type="scientific">Petrolisthes cinctipes</name>
    <name type="common">Flat porcelain crab</name>
    <dbReference type="NCBI Taxonomy" id="88211"/>
    <lineage>
        <taxon>Eukaryota</taxon>
        <taxon>Metazoa</taxon>
        <taxon>Ecdysozoa</taxon>
        <taxon>Arthropoda</taxon>
        <taxon>Crustacea</taxon>
        <taxon>Multicrustacea</taxon>
        <taxon>Malacostraca</taxon>
        <taxon>Eumalacostraca</taxon>
        <taxon>Eucarida</taxon>
        <taxon>Decapoda</taxon>
        <taxon>Pleocyemata</taxon>
        <taxon>Anomura</taxon>
        <taxon>Galatheoidea</taxon>
        <taxon>Porcellanidae</taxon>
        <taxon>Petrolisthes</taxon>
    </lineage>
</organism>